<evidence type="ECO:0000313" key="4">
    <source>
        <dbReference type="Proteomes" id="UP000324897"/>
    </source>
</evidence>
<dbReference type="Pfam" id="PF00403">
    <property type="entry name" value="HMA"/>
    <property type="match status" value="1"/>
</dbReference>
<dbReference type="InterPro" id="IPR044594">
    <property type="entry name" value="HIPP01/3/5/6"/>
</dbReference>
<feature type="region of interest" description="Disordered" evidence="1">
    <location>
        <begin position="65"/>
        <end position="93"/>
    </location>
</feature>
<dbReference type="PANTHER" id="PTHR46413">
    <property type="entry name" value="HEAVY METAL-ASSOCIATED ISOPRENYLATED PLANT PROTEIN 6"/>
    <property type="match status" value="1"/>
</dbReference>
<protein>
    <recommendedName>
        <fullName evidence="2">HMA domain-containing protein</fullName>
    </recommendedName>
</protein>
<evidence type="ECO:0000313" key="3">
    <source>
        <dbReference type="EMBL" id="TVU43952.1"/>
    </source>
</evidence>
<dbReference type="SUPFAM" id="SSF55008">
    <property type="entry name" value="HMA, heavy metal-associated domain"/>
    <property type="match status" value="1"/>
</dbReference>
<dbReference type="OrthoDB" id="695731at2759"/>
<dbReference type="InterPro" id="IPR006121">
    <property type="entry name" value="HMA_dom"/>
</dbReference>
<dbReference type="PANTHER" id="PTHR46413:SF22">
    <property type="entry name" value="OS03G0829466 PROTEIN"/>
    <property type="match status" value="1"/>
</dbReference>
<feature type="non-terminal residue" evidence="3">
    <location>
        <position position="1"/>
    </location>
</feature>
<dbReference type="CDD" id="cd00371">
    <property type="entry name" value="HMA"/>
    <property type="match status" value="1"/>
</dbReference>
<accession>A0A5J9W5D5</accession>
<organism evidence="3 4">
    <name type="scientific">Eragrostis curvula</name>
    <name type="common">weeping love grass</name>
    <dbReference type="NCBI Taxonomy" id="38414"/>
    <lineage>
        <taxon>Eukaryota</taxon>
        <taxon>Viridiplantae</taxon>
        <taxon>Streptophyta</taxon>
        <taxon>Embryophyta</taxon>
        <taxon>Tracheophyta</taxon>
        <taxon>Spermatophyta</taxon>
        <taxon>Magnoliopsida</taxon>
        <taxon>Liliopsida</taxon>
        <taxon>Poales</taxon>
        <taxon>Poaceae</taxon>
        <taxon>PACMAD clade</taxon>
        <taxon>Chloridoideae</taxon>
        <taxon>Eragrostideae</taxon>
        <taxon>Eragrostidinae</taxon>
        <taxon>Eragrostis</taxon>
    </lineage>
</organism>
<proteinExistence type="predicted"/>
<dbReference type="Proteomes" id="UP000324897">
    <property type="component" value="Chromosome 5"/>
</dbReference>
<reference evidence="3 4" key="1">
    <citation type="journal article" date="2019" name="Sci. Rep.">
        <title>A high-quality genome of Eragrostis curvula grass provides insights into Poaceae evolution and supports new strategies to enhance forage quality.</title>
        <authorList>
            <person name="Carballo J."/>
            <person name="Santos B.A.C.M."/>
            <person name="Zappacosta D."/>
            <person name="Garbus I."/>
            <person name="Selva J.P."/>
            <person name="Gallo C.A."/>
            <person name="Diaz A."/>
            <person name="Albertini E."/>
            <person name="Caccamo M."/>
            <person name="Echenique V."/>
        </authorList>
    </citation>
    <scope>NUCLEOTIDE SEQUENCE [LARGE SCALE GENOMIC DNA]</scope>
    <source>
        <strain evidence="4">cv. Victoria</strain>
        <tissue evidence="3">Leaf</tissue>
    </source>
</reference>
<dbReference type="PROSITE" id="PS50846">
    <property type="entry name" value="HMA_2"/>
    <property type="match status" value="1"/>
</dbReference>
<sequence length="157" mass="17560">MAPVILRMEVHCLGCARKIRKAVKNLYGVENVWASPDTGLVVVAGSADAFALKQRIESKTRREVTIVSSGEEEPLPDVWQRQQALPPPPPQGNGYPYYSRMVYSGPPQHYYVSPPPPPAAYPYTQRRYVSTTRQYVPPAEPQVCFEDEKPPNGCCVQ</sequence>
<dbReference type="Gramene" id="TVU43952">
    <property type="protein sequence ID" value="TVU43952"/>
    <property type="gene ID" value="EJB05_03373"/>
</dbReference>
<evidence type="ECO:0000259" key="2">
    <source>
        <dbReference type="PROSITE" id="PS50846"/>
    </source>
</evidence>
<dbReference type="AlphaFoldDB" id="A0A5J9W5D5"/>
<name>A0A5J9W5D5_9POAL</name>
<comment type="caution">
    <text evidence="3">The sequence shown here is derived from an EMBL/GenBank/DDBJ whole genome shotgun (WGS) entry which is preliminary data.</text>
</comment>
<feature type="domain" description="HMA" evidence="2">
    <location>
        <begin position="1"/>
        <end position="64"/>
    </location>
</feature>
<dbReference type="Gene3D" id="3.30.70.100">
    <property type="match status" value="1"/>
</dbReference>
<keyword evidence="4" id="KW-1185">Reference proteome</keyword>
<evidence type="ECO:0000256" key="1">
    <source>
        <dbReference type="SAM" id="MobiDB-lite"/>
    </source>
</evidence>
<dbReference type="InterPro" id="IPR036163">
    <property type="entry name" value="HMA_dom_sf"/>
</dbReference>
<dbReference type="EMBL" id="RWGY01000004">
    <property type="protein sequence ID" value="TVU43952.1"/>
    <property type="molecule type" value="Genomic_DNA"/>
</dbReference>
<dbReference type="GO" id="GO:0046872">
    <property type="term" value="F:metal ion binding"/>
    <property type="evidence" value="ECO:0007669"/>
    <property type="project" value="InterPro"/>
</dbReference>
<gene>
    <name evidence="3" type="ORF">EJB05_03373</name>
</gene>